<feature type="region of interest" description="Disordered" evidence="7">
    <location>
        <begin position="312"/>
        <end position="365"/>
    </location>
</feature>
<feature type="non-terminal residue" evidence="8">
    <location>
        <position position="1"/>
    </location>
</feature>
<keyword evidence="5" id="KW-0963">Cytoplasm</keyword>
<dbReference type="InterPro" id="IPR038744">
    <property type="entry name" value="Hri1_N"/>
</dbReference>
<evidence type="ECO:0000256" key="2">
    <source>
        <dbReference type="ARBA" id="ARBA00004496"/>
    </source>
</evidence>
<evidence type="ECO:0000256" key="7">
    <source>
        <dbReference type="SAM" id="MobiDB-lite"/>
    </source>
</evidence>
<evidence type="ECO:0000256" key="3">
    <source>
        <dbReference type="ARBA" id="ARBA00005229"/>
    </source>
</evidence>
<dbReference type="Gene3D" id="2.40.128.320">
    <property type="entry name" value="Protein HRI1, N-terminal domain"/>
    <property type="match status" value="1"/>
</dbReference>
<dbReference type="Gene3D" id="3.10.129.10">
    <property type="entry name" value="Hotdog Thioesterase"/>
    <property type="match status" value="1"/>
</dbReference>
<comment type="similarity">
    <text evidence="3">Belongs to the HRI1 family.</text>
</comment>
<dbReference type="CDD" id="cd11692">
    <property type="entry name" value="HRI1_N_like"/>
    <property type="match status" value="1"/>
</dbReference>
<evidence type="ECO:0000313" key="9">
    <source>
        <dbReference type="Proteomes" id="UP001152533"/>
    </source>
</evidence>
<dbReference type="Pfam" id="PF16815">
    <property type="entry name" value="HRI1"/>
    <property type="match status" value="1"/>
</dbReference>
<dbReference type="InterPro" id="IPR029069">
    <property type="entry name" value="HotDog_dom_sf"/>
</dbReference>
<dbReference type="InterPro" id="IPR031818">
    <property type="entry name" value="Hri1"/>
</dbReference>
<evidence type="ECO:0000256" key="4">
    <source>
        <dbReference type="ARBA" id="ARBA00017063"/>
    </source>
</evidence>
<dbReference type="EMBL" id="CAMGZC010001393">
    <property type="protein sequence ID" value="CAI0652626.1"/>
    <property type="molecule type" value="Genomic_DNA"/>
</dbReference>
<evidence type="ECO:0000256" key="5">
    <source>
        <dbReference type="ARBA" id="ARBA00022490"/>
    </source>
</evidence>
<organism evidence="8 9">
    <name type="scientific">Colletotrichum noveboracense</name>
    <dbReference type="NCBI Taxonomy" id="2664923"/>
    <lineage>
        <taxon>Eukaryota</taxon>
        <taxon>Fungi</taxon>
        <taxon>Dikarya</taxon>
        <taxon>Ascomycota</taxon>
        <taxon>Pezizomycotina</taxon>
        <taxon>Sordariomycetes</taxon>
        <taxon>Hypocreomycetidae</taxon>
        <taxon>Glomerellales</taxon>
        <taxon>Glomerellaceae</taxon>
        <taxon>Colletotrichum</taxon>
        <taxon>Colletotrichum gloeosporioides species complex</taxon>
    </lineage>
</organism>
<feature type="compositionally biased region" description="Basic and acidic residues" evidence="7">
    <location>
        <begin position="314"/>
        <end position="323"/>
    </location>
</feature>
<dbReference type="GO" id="GO:0005737">
    <property type="term" value="C:cytoplasm"/>
    <property type="evidence" value="ECO:0007669"/>
    <property type="project" value="UniProtKB-SubCell"/>
</dbReference>
<dbReference type="CDD" id="cd00586">
    <property type="entry name" value="4HBT"/>
    <property type="match status" value="1"/>
</dbReference>
<name>A0A9W4S461_9PEZI</name>
<dbReference type="GO" id="GO:0005634">
    <property type="term" value="C:nucleus"/>
    <property type="evidence" value="ECO:0007669"/>
    <property type="project" value="UniProtKB-SubCell"/>
</dbReference>
<protein>
    <recommendedName>
        <fullName evidence="4">Protein HRI1</fullName>
    </recommendedName>
</protein>
<reference evidence="8" key="1">
    <citation type="submission" date="2022-08" db="EMBL/GenBank/DDBJ databases">
        <authorList>
            <person name="Giroux E."/>
            <person name="Giroux E."/>
        </authorList>
    </citation>
    <scope>NUCLEOTIDE SEQUENCE</scope>
    <source>
        <strain evidence="8">H1091258</strain>
    </source>
</reference>
<evidence type="ECO:0000256" key="6">
    <source>
        <dbReference type="ARBA" id="ARBA00023242"/>
    </source>
</evidence>
<accession>A0A9W4S461</accession>
<proteinExistence type="inferred from homology"/>
<dbReference type="AlphaFoldDB" id="A0A9W4S461"/>
<keyword evidence="9" id="KW-1185">Reference proteome</keyword>
<dbReference type="InterPro" id="IPR043047">
    <property type="entry name" value="Hri1_N_sf"/>
</dbReference>
<dbReference type="Pfam" id="PF13279">
    <property type="entry name" value="4HBT_2"/>
    <property type="match status" value="1"/>
</dbReference>
<comment type="subcellular location">
    <subcellularLocation>
        <location evidence="2">Cytoplasm</location>
    </subcellularLocation>
    <subcellularLocation>
        <location evidence="1">Nucleus</location>
    </subcellularLocation>
</comment>
<feature type="compositionally biased region" description="Basic and acidic residues" evidence="7">
    <location>
        <begin position="339"/>
        <end position="358"/>
    </location>
</feature>
<evidence type="ECO:0000256" key="1">
    <source>
        <dbReference type="ARBA" id="ARBA00004123"/>
    </source>
</evidence>
<comment type="caution">
    <text evidence="8">The sequence shown here is derived from an EMBL/GenBank/DDBJ whole genome shotgun (WGS) entry which is preliminary data.</text>
</comment>
<keyword evidence="6" id="KW-0539">Nucleus</keyword>
<sequence>MRASISALRGPVARRCFGTTTRLAASENGTGAAVNPRWLSELQARIKRVAGLQLDSAQKEELKGLREAVDGQWLELLAGREGFLTGPGWRGLDKHTVTWGDQDAMGTLKSRGHVNNVVYNKYAESARVNWLRNFATTVDPENADEWNQLMSPKDIGLIMRSIKTDYKFPMAYPDNVTVLHKLAAKPTYESDFVLLQALLVSDRHRRPAARCFEDIVVYDYKTAKRTALKSFMVDRLRETYEAQERSKRECEEKIEGSSSKKENTNIKMGSISFREHIRWVPDEAGEPTSTIVLTSPQRRFVDLRILKAPTAEGQEAHGAERLEWGIAGTSSSSLIPDGKGGEVRHSRWDHWIDSRTTEPETAGDE</sequence>
<dbReference type="SUPFAM" id="SSF54637">
    <property type="entry name" value="Thioesterase/thiol ester dehydrase-isomerase"/>
    <property type="match status" value="1"/>
</dbReference>
<gene>
    <name evidence="8" type="ORF">CGXH109_LOCUS118761</name>
</gene>
<evidence type="ECO:0000313" key="8">
    <source>
        <dbReference type="EMBL" id="CAI0652626.1"/>
    </source>
</evidence>
<dbReference type="Proteomes" id="UP001152533">
    <property type="component" value="Unassembled WGS sequence"/>
</dbReference>